<keyword evidence="2" id="KW-0456">Lyase</keyword>
<dbReference type="Proteomes" id="UP000198356">
    <property type="component" value="Unassembled WGS sequence"/>
</dbReference>
<dbReference type="PROSITE" id="PS51318">
    <property type="entry name" value="TAT"/>
    <property type="match status" value="1"/>
</dbReference>
<dbReference type="InterPro" id="IPR006311">
    <property type="entry name" value="TAT_signal"/>
</dbReference>
<sequence>MQPLTRRSFLTGIAATTGSLALRSPAQTGPTSKSAYNLVARVDRERIVAAARQYLKEKPITVTASHSPRSEGGPHDYFSEGDYWWPDPKNPAGPYIRRDGFSNPANFNDHREALIRLSVQAPTLAAAWRLTHDPRYLRHFALHLHAWFVDPATRMNPNLEYAQAITGVTRGRGIGVIDTLQLVDVVRALRVVDTLGGLPKDEIEPIRAWFAGYVDWMATSKNGKEEEEAKNNHGTCWVLQMAEFSQFARRPDMTTLCRERFKTLLVPGQIAADGSLPQELARTKPYSYSLFDADVFAGLCQSLSTSSEDLWQFKGPNGAGVATAIAFLYPAIADKAKWSYPRDVEYFDDFPSRRPCLLFAGEAAHRPEYLATWQRLDASPTVLEVIRNLPIRQPLLWVDPVLSA</sequence>
<dbReference type="Pfam" id="PF05426">
    <property type="entry name" value="Alginate_lyase"/>
    <property type="match status" value="1"/>
</dbReference>
<name>A0A239IZY5_9BACT</name>
<reference evidence="4 5" key="1">
    <citation type="submission" date="2017-06" db="EMBL/GenBank/DDBJ databases">
        <authorList>
            <person name="Kim H.J."/>
            <person name="Triplett B.A."/>
        </authorList>
    </citation>
    <scope>NUCLEOTIDE SEQUENCE [LARGE SCALE GENOMIC DNA]</scope>
    <source>
        <strain evidence="4 5">DSM 18704</strain>
    </source>
</reference>
<dbReference type="GO" id="GO:0016829">
    <property type="term" value="F:lyase activity"/>
    <property type="evidence" value="ECO:0007669"/>
    <property type="project" value="UniProtKB-KW"/>
</dbReference>
<evidence type="ECO:0000256" key="2">
    <source>
        <dbReference type="ARBA" id="ARBA00023239"/>
    </source>
</evidence>
<dbReference type="InterPro" id="IPR008397">
    <property type="entry name" value="Alginate_lyase_dom"/>
</dbReference>
<evidence type="ECO:0000259" key="3">
    <source>
        <dbReference type="Pfam" id="PF05426"/>
    </source>
</evidence>
<evidence type="ECO:0000313" key="5">
    <source>
        <dbReference type="Proteomes" id="UP000198356"/>
    </source>
</evidence>
<dbReference type="Gene3D" id="1.50.10.100">
    <property type="entry name" value="Chondroitin AC/alginate lyase"/>
    <property type="match status" value="1"/>
</dbReference>
<protein>
    <submittedName>
        <fullName evidence="4">Tat (Twin-arginine translocation) pathway signal sequence</fullName>
    </submittedName>
</protein>
<dbReference type="EMBL" id="FZOU01000003">
    <property type="protein sequence ID" value="SNS97974.1"/>
    <property type="molecule type" value="Genomic_DNA"/>
</dbReference>
<proteinExistence type="predicted"/>
<dbReference type="AlphaFoldDB" id="A0A239IZY5"/>
<dbReference type="GO" id="GO:0042597">
    <property type="term" value="C:periplasmic space"/>
    <property type="evidence" value="ECO:0007669"/>
    <property type="project" value="InterPro"/>
</dbReference>
<keyword evidence="5" id="KW-1185">Reference proteome</keyword>
<evidence type="ECO:0000256" key="1">
    <source>
        <dbReference type="ARBA" id="ARBA00022729"/>
    </source>
</evidence>
<dbReference type="SUPFAM" id="SSF48230">
    <property type="entry name" value="Chondroitin AC/alginate lyase"/>
    <property type="match status" value="1"/>
</dbReference>
<accession>A0A239IZY5</accession>
<dbReference type="InterPro" id="IPR019546">
    <property type="entry name" value="TAT_signal_bac_arc"/>
</dbReference>
<gene>
    <name evidence="4" type="ORF">SAMN05421770_103319</name>
</gene>
<dbReference type="RefSeq" id="WP_089408423.1">
    <property type="nucleotide sequence ID" value="NZ_FZOU01000003.1"/>
</dbReference>
<dbReference type="InterPro" id="IPR008929">
    <property type="entry name" value="Chondroitin_lyas"/>
</dbReference>
<dbReference type="OrthoDB" id="428577at2"/>
<feature type="domain" description="Alginate lyase" evidence="3">
    <location>
        <begin position="62"/>
        <end position="338"/>
    </location>
</feature>
<evidence type="ECO:0000313" key="4">
    <source>
        <dbReference type="EMBL" id="SNS97974.1"/>
    </source>
</evidence>
<organism evidence="4 5">
    <name type="scientific">Granulicella rosea</name>
    <dbReference type="NCBI Taxonomy" id="474952"/>
    <lineage>
        <taxon>Bacteria</taxon>
        <taxon>Pseudomonadati</taxon>
        <taxon>Acidobacteriota</taxon>
        <taxon>Terriglobia</taxon>
        <taxon>Terriglobales</taxon>
        <taxon>Acidobacteriaceae</taxon>
        <taxon>Granulicella</taxon>
    </lineage>
</organism>
<dbReference type="NCBIfam" id="TIGR01409">
    <property type="entry name" value="TAT_signal_seq"/>
    <property type="match status" value="1"/>
</dbReference>
<keyword evidence="1" id="KW-0732">Signal</keyword>